<evidence type="ECO:0000259" key="8">
    <source>
        <dbReference type="Pfam" id="PF02163"/>
    </source>
</evidence>
<dbReference type="GO" id="GO:0006508">
    <property type="term" value="P:proteolysis"/>
    <property type="evidence" value="ECO:0007669"/>
    <property type="project" value="InterPro"/>
</dbReference>
<feature type="domain" description="Peptidase M50" evidence="8">
    <location>
        <begin position="41"/>
        <end position="191"/>
    </location>
</feature>
<evidence type="ECO:0000313" key="10">
    <source>
        <dbReference type="Proteomes" id="UP000315439"/>
    </source>
</evidence>
<evidence type="ECO:0000256" key="7">
    <source>
        <dbReference type="SAM" id="Phobius"/>
    </source>
</evidence>
<feature type="transmembrane region" description="Helical" evidence="7">
    <location>
        <begin position="28"/>
        <end position="49"/>
    </location>
</feature>
<proteinExistence type="inferred from homology"/>
<protein>
    <recommendedName>
        <fullName evidence="8">Peptidase M50 domain-containing protein</fullName>
    </recommendedName>
</protein>
<keyword evidence="6 7" id="KW-0472">Membrane</keyword>
<evidence type="ECO:0000256" key="5">
    <source>
        <dbReference type="ARBA" id="ARBA00022989"/>
    </source>
</evidence>
<name>A0A545UJN9_9GAMM</name>
<comment type="cofactor">
    <cofactor evidence="1">
        <name>Zn(2+)</name>
        <dbReference type="ChEBI" id="CHEBI:29105"/>
    </cofactor>
</comment>
<feature type="transmembrane region" description="Helical" evidence="7">
    <location>
        <begin position="165"/>
        <end position="188"/>
    </location>
</feature>
<dbReference type="Proteomes" id="UP000315439">
    <property type="component" value="Unassembled WGS sequence"/>
</dbReference>
<keyword evidence="5 7" id="KW-1133">Transmembrane helix</keyword>
<evidence type="ECO:0000256" key="6">
    <source>
        <dbReference type="ARBA" id="ARBA00023136"/>
    </source>
</evidence>
<keyword evidence="10" id="KW-1185">Reference proteome</keyword>
<reference evidence="9 10" key="1">
    <citation type="submission" date="2019-07" db="EMBL/GenBank/DDBJ databases">
        <title>Draft genome for Aliikangiella sp. M105.</title>
        <authorList>
            <person name="Wang G."/>
        </authorList>
    </citation>
    <scope>NUCLEOTIDE SEQUENCE [LARGE SCALE GENOMIC DNA]</scope>
    <source>
        <strain evidence="9 10">M105</strain>
    </source>
</reference>
<evidence type="ECO:0000256" key="2">
    <source>
        <dbReference type="ARBA" id="ARBA00004141"/>
    </source>
</evidence>
<dbReference type="AlphaFoldDB" id="A0A545UJN9"/>
<keyword evidence="4 7" id="KW-0812">Transmembrane</keyword>
<accession>A0A545UJN9</accession>
<sequence>MLIFSIRRAAISLKLESFKLESLKLKPLSLRFFASCSAIPVFIYLSVVIHEYGHVLGAKLVSNQTLTVYIWPGYELHPNIGSPYKKNWPKGVVAFGGIQAPPAISSKASEIPGWKKYIDLKQEEYKPITEFDSSIIALSGSGLNSLLSVISLLFIYIFKPKGIGLAVSVAGALLHYDLLLYSVLPIFFDLPHLIFWGGTSPEPIIALSKLGLPQYFSVSSVIFISAIQLGCLYKLLKSLPGN</sequence>
<organism evidence="9 10">
    <name type="scientific">Aliikangiella coralliicola</name>
    <dbReference type="NCBI Taxonomy" id="2592383"/>
    <lineage>
        <taxon>Bacteria</taxon>
        <taxon>Pseudomonadati</taxon>
        <taxon>Pseudomonadota</taxon>
        <taxon>Gammaproteobacteria</taxon>
        <taxon>Oceanospirillales</taxon>
        <taxon>Pleioneaceae</taxon>
        <taxon>Aliikangiella</taxon>
    </lineage>
</organism>
<gene>
    <name evidence="9" type="ORF">FLL46_02015</name>
</gene>
<evidence type="ECO:0000256" key="1">
    <source>
        <dbReference type="ARBA" id="ARBA00001947"/>
    </source>
</evidence>
<dbReference type="Pfam" id="PF02163">
    <property type="entry name" value="Peptidase_M50"/>
    <property type="match status" value="1"/>
</dbReference>
<dbReference type="RefSeq" id="WP_142891744.1">
    <property type="nucleotide sequence ID" value="NZ_ML660160.1"/>
</dbReference>
<comment type="similarity">
    <text evidence="3">Belongs to the peptidase M50B family.</text>
</comment>
<comment type="subcellular location">
    <subcellularLocation>
        <location evidence="2">Membrane</location>
        <topology evidence="2">Multi-pass membrane protein</topology>
    </subcellularLocation>
</comment>
<feature type="transmembrane region" description="Helical" evidence="7">
    <location>
        <begin position="215"/>
        <end position="236"/>
    </location>
</feature>
<evidence type="ECO:0000313" key="9">
    <source>
        <dbReference type="EMBL" id="TQV89680.1"/>
    </source>
</evidence>
<comment type="caution">
    <text evidence="9">The sequence shown here is derived from an EMBL/GenBank/DDBJ whole genome shotgun (WGS) entry which is preliminary data.</text>
</comment>
<dbReference type="EMBL" id="VIKS01000001">
    <property type="protein sequence ID" value="TQV89680.1"/>
    <property type="molecule type" value="Genomic_DNA"/>
</dbReference>
<dbReference type="GO" id="GO:0016020">
    <property type="term" value="C:membrane"/>
    <property type="evidence" value="ECO:0007669"/>
    <property type="project" value="UniProtKB-SubCell"/>
</dbReference>
<dbReference type="OrthoDB" id="6331329at2"/>
<dbReference type="InterPro" id="IPR008915">
    <property type="entry name" value="Peptidase_M50"/>
</dbReference>
<evidence type="ECO:0000256" key="4">
    <source>
        <dbReference type="ARBA" id="ARBA00022692"/>
    </source>
</evidence>
<evidence type="ECO:0000256" key="3">
    <source>
        <dbReference type="ARBA" id="ARBA00007931"/>
    </source>
</evidence>
<feature type="transmembrane region" description="Helical" evidence="7">
    <location>
        <begin position="135"/>
        <end position="158"/>
    </location>
</feature>